<reference evidence="2" key="1">
    <citation type="submission" date="2023-08" db="EMBL/GenBank/DDBJ databases">
        <authorList>
            <person name="Audoor S."/>
            <person name="Bilcke G."/>
        </authorList>
    </citation>
    <scope>NUCLEOTIDE SEQUENCE</scope>
</reference>
<dbReference type="AlphaFoldDB" id="A0AAD2G4J2"/>
<dbReference type="GO" id="GO:0008757">
    <property type="term" value="F:S-adenosylmethionine-dependent methyltransferase activity"/>
    <property type="evidence" value="ECO:0007669"/>
    <property type="project" value="InterPro"/>
</dbReference>
<dbReference type="PANTHER" id="PTHR42912:SF80">
    <property type="entry name" value="METHYLTRANSFERASE DOMAIN-CONTAINING PROTEIN"/>
    <property type="match status" value="1"/>
</dbReference>
<keyword evidence="3" id="KW-1185">Reference proteome</keyword>
<dbReference type="InterPro" id="IPR050508">
    <property type="entry name" value="Methyltransf_Superfamily"/>
</dbReference>
<gene>
    <name evidence="2" type="ORF">CYCCA115_LOCUS19037</name>
</gene>
<evidence type="ECO:0000259" key="1">
    <source>
        <dbReference type="Pfam" id="PF08241"/>
    </source>
</evidence>
<organism evidence="2 3">
    <name type="scientific">Cylindrotheca closterium</name>
    <dbReference type="NCBI Taxonomy" id="2856"/>
    <lineage>
        <taxon>Eukaryota</taxon>
        <taxon>Sar</taxon>
        <taxon>Stramenopiles</taxon>
        <taxon>Ochrophyta</taxon>
        <taxon>Bacillariophyta</taxon>
        <taxon>Bacillariophyceae</taxon>
        <taxon>Bacillariophycidae</taxon>
        <taxon>Bacillariales</taxon>
        <taxon>Bacillariaceae</taxon>
        <taxon>Cylindrotheca</taxon>
    </lineage>
</organism>
<comment type="caution">
    <text evidence="2">The sequence shown here is derived from an EMBL/GenBank/DDBJ whole genome shotgun (WGS) entry which is preliminary data.</text>
</comment>
<proteinExistence type="predicted"/>
<name>A0AAD2G4J2_9STRA</name>
<dbReference type="PANTHER" id="PTHR42912">
    <property type="entry name" value="METHYLTRANSFERASE"/>
    <property type="match status" value="1"/>
</dbReference>
<evidence type="ECO:0000313" key="2">
    <source>
        <dbReference type="EMBL" id="CAJ1961095.1"/>
    </source>
</evidence>
<dbReference type="Proteomes" id="UP001295423">
    <property type="component" value="Unassembled WGS sequence"/>
</dbReference>
<protein>
    <recommendedName>
        <fullName evidence="1">Methyltransferase type 11 domain-containing protein</fullName>
    </recommendedName>
</protein>
<feature type="domain" description="Methyltransferase type 11" evidence="1">
    <location>
        <begin position="102"/>
        <end position="197"/>
    </location>
</feature>
<accession>A0AAD2G4J2</accession>
<dbReference type="CDD" id="cd02440">
    <property type="entry name" value="AdoMet_MTases"/>
    <property type="match status" value="1"/>
</dbReference>
<dbReference type="InterPro" id="IPR029063">
    <property type="entry name" value="SAM-dependent_MTases_sf"/>
</dbReference>
<dbReference type="SUPFAM" id="SSF53335">
    <property type="entry name" value="S-adenosyl-L-methionine-dependent methyltransferases"/>
    <property type="match status" value="1"/>
</dbReference>
<evidence type="ECO:0000313" key="3">
    <source>
        <dbReference type="Proteomes" id="UP001295423"/>
    </source>
</evidence>
<dbReference type="EMBL" id="CAKOGP040002080">
    <property type="protein sequence ID" value="CAJ1961095.1"/>
    <property type="molecule type" value="Genomic_DNA"/>
</dbReference>
<dbReference type="Pfam" id="PF08241">
    <property type="entry name" value="Methyltransf_11"/>
    <property type="match status" value="1"/>
</dbReference>
<sequence length="267" mass="30040">MANKVPRAPLIVGGGLVYAGACALAFSVFNSGNKNVKETNQHLEAHREKDPNFSFVSDPCRACRFQNVANKYDKEIGRDESVMGINLLRRSLLYFHSKGLVLEVGAGTGRNVDFYPSAVDRVVLMDLSDKMLAEAKKKLYKDQKPQFACVVGDSTSLDFPDDSFDSVVDTFGLCSYDDPVVVLKEMSRVCKPDGKILLLEHGRSKTWDSITQYLDRNAERHARNWGCVWNRDLDRILEEAGLRLETLTTWHFGTTYYVVCKPSNITQ</sequence>
<dbReference type="Gene3D" id="3.40.50.150">
    <property type="entry name" value="Vaccinia Virus protein VP39"/>
    <property type="match status" value="1"/>
</dbReference>
<dbReference type="InterPro" id="IPR013216">
    <property type="entry name" value="Methyltransf_11"/>
</dbReference>